<accession>A0A8J8WLS6</accession>
<organism evidence="2 3">
    <name type="scientific">Penicillium ucsense</name>
    <dbReference type="NCBI Taxonomy" id="2839758"/>
    <lineage>
        <taxon>Eukaryota</taxon>
        <taxon>Fungi</taxon>
        <taxon>Dikarya</taxon>
        <taxon>Ascomycota</taxon>
        <taxon>Pezizomycotina</taxon>
        <taxon>Eurotiomycetes</taxon>
        <taxon>Eurotiomycetidae</taxon>
        <taxon>Eurotiales</taxon>
        <taxon>Aspergillaceae</taxon>
        <taxon>Penicillium</taxon>
    </lineage>
</organism>
<keyword evidence="1" id="KW-1133">Transmembrane helix</keyword>
<evidence type="ECO:0008006" key="4">
    <source>
        <dbReference type="Google" id="ProtNLM"/>
    </source>
</evidence>
<dbReference type="Pfam" id="PF08611">
    <property type="entry name" value="DUF1774"/>
    <property type="match status" value="1"/>
</dbReference>
<protein>
    <recommendedName>
        <fullName evidence="4">DUF1774-domain-containing protein</fullName>
    </recommendedName>
</protein>
<keyword evidence="3" id="KW-1185">Reference proteome</keyword>
<dbReference type="PANTHER" id="PTHR37992">
    <property type="entry name" value="EXPRESSED PROTEIN"/>
    <property type="match status" value="1"/>
</dbReference>
<gene>
    <name evidence="2" type="ORF">PECM_003077</name>
</gene>
<comment type="caution">
    <text evidence="2">The sequence shown here is derived from an EMBL/GenBank/DDBJ whole genome shotgun (WGS) entry which is preliminary data.</text>
</comment>
<feature type="transmembrane region" description="Helical" evidence="1">
    <location>
        <begin position="72"/>
        <end position="90"/>
    </location>
</feature>
<feature type="transmembrane region" description="Helical" evidence="1">
    <location>
        <begin position="21"/>
        <end position="41"/>
    </location>
</feature>
<keyword evidence="1" id="KW-0812">Transmembrane</keyword>
<dbReference type="EMBL" id="WIWV01000019">
    <property type="protein sequence ID" value="KAF7718111.1"/>
    <property type="molecule type" value="Genomic_DNA"/>
</dbReference>
<dbReference type="Proteomes" id="UP000631181">
    <property type="component" value="Unassembled WGS sequence"/>
</dbReference>
<evidence type="ECO:0000313" key="2">
    <source>
        <dbReference type="EMBL" id="KAF7718111.1"/>
    </source>
</evidence>
<reference evidence="2" key="1">
    <citation type="journal article" date="2020" name="Front. Microbiol.">
        <title>Gene regulatory networks of Penicillium echinulatum 2HH and Penicillium oxalicum 114-2 inferred by a computational biology approach.</title>
        <authorList>
            <person name="Lenz A.R."/>
            <person name="Galan-Vasquez E."/>
            <person name="Balbinot E."/>
            <person name="De Abreu F.P."/>
            <person name="De Oliveira N.S."/>
            <person name="Da Rosa L.O."/>
            <person name="De Avila E Silva S."/>
            <person name="Camassola M."/>
            <person name="Dillon A.J.P."/>
            <person name="Perez-Rueda E."/>
        </authorList>
    </citation>
    <scope>NUCLEOTIDE SEQUENCE</scope>
    <source>
        <strain evidence="2">S1M29</strain>
    </source>
</reference>
<feature type="transmembrane region" description="Helical" evidence="1">
    <location>
        <begin position="187"/>
        <end position="206"/>
    </location>
</feature>
<feature type="transmembrane region" description="Helical" evidence="1">
    <location>
        <begin position="235"/>
        <end position="254"/>
    </location>
</feature>
<dbReference type="AlphaFoldDB" id="A0A8J8WLS6"/>
<keyword evidence="1" id="KW-0472">Membrane</keyword>
<evidence type="ECO:0000313" key="3">
    <source>
        <dbReference type="Proteomes" id="UP000631181"/>
    </source>
</evidence>
<name>A0A8J8WLS6_9EURO</name>
<dbReference type="PANTHER" id="PTHR37992:SF1">
    <property type="entry name" value="DUF1774-DOMAIN-CONTAINING PROTEIN"/>
    <property type="match status" value="1"/>
</dbReference>
<dbReference type="InterPro" id="IPR013920">
    <property type="entry name" value="DUF1774_fun"/>
</dbReference>
<feature type="transmembrane region" description="Helical" evidence="1">
    <location>
        <begin position="152"/>
        <end position="175"/>
    </location>
</feature>
<dbReference type="OrthoDB" id="3342455at2759"/>
<evidence type="ECO:0000256" key="1">
    <source>
        <dbReference type="SAM" id="Phobius"/>
    </source>
</evidence>
<sequence>MSAYNPFARREQHPVSALNTYRVLVPVTWALVVIVGTYYSIHSPEDTKGSKKLWKNAEKHNTPFSQSTIVTGIYWILLLLSQLSYVYHLFTKEATLVVAAANVATHFILNNLFVFAWILLWTRNHFWGAEVILAAHFINQTITYWRHRGLPAFVHLPAVAGPYAWTLTALFWNGAVAVHSHNLPGRIVANIFIWVIMLVGLFHTVVQEDYIFGHCLSFLMLSLALRQFAIKIIALQWIFAFVIFGVLLVSSFYVSTTKYYGRDTLFRSVAHPESTDRERQPLLNEQA</sequence>
<proteinExistence type="predicted"/>
<feature type="transmembrane region" description="Helical" evidence="1">
    <location>
        <begin position="97"/>
        <end position="120"/>
    </location>
</feature>